<protein>
    <recommendedName>
        <fullName evidence="4">IS256 family transposase</fullName>
    </recommendedName>
</protein>
<evidence type="ECO:0000256" key="1">
    <source>
        <dbReference type="SAM" id="MobiDB-lite"/>
    </source>
</evidence>
<comment type="caution">
    <text evidence="2">The sequence shown here is derived from an EMBL/GenBank/DDBJ whole genome shotgun (WGS) entry which is preliminary data.</text>
</comment>
<feature type="compositionally biased region" description="Polar residues" evidence="1">
    <location>
        <begin position="39"/>
        <end position="50"/>
    </location>
</feature>
<gene>
    <name evidence="2" type="ORF">GCM10023184_06470</name>
</gene>
<keyword evidence="3" id="KW-1185">Reference proteome</keyword>
<evidence type="ECO:0000313" key="2">
    <source>
        <dbReference type="EMBL" id="GAA4321002.1"/>
    </source>
</evidence>
<feature type="compositionally biased region" description="Basic and acidic residues" evidence="1">
    <location>
        <begin position="28"/>
        <end position="38"/>
    </location>
</feature>
<feature type="region of interest" description="Disordered" evidence="1">
    <location>
        <begin position="28"/>
        <end position="60"/>
    </location>
</feature>
<accession>A0ABP8GBJ7</accession>
<proteinExistence type="predicted"/>
<reference evidence="3" key="1">
    <citation type="journal article" date="2019" name="Int. J. Syst. Evol. Microbiol.">
        <title>The Global Catalogue of Microorganisms (GCM) 10K type strain sequencing project: providing services to taxonomists for standard genome sequencing and annotation.</title>
        <authorList>
            <consortium name="The Broad Institute Genomics Platform"/>
            <consortium name="The Broad Institute Genome Sequencing Center for Infectious Disease"/>
            <person name="Wu L."/>
            <person name="Ma J."/>
        </authorList>
    </citation>
    <scope>NUCLEOTIDE SEQUENCE [LARGE SCALE GENOMIC DNA]</scope>
    <source>
        <strain evidence="3">JCM 17919</strain>
    </source>
</reference>
<evidence type="ECO:0000313" key="3">
    <source>
        <dbReference type="Proteomes" id="UP001501725"/>
    </source>
</evidence>
<organism evidence="2 3">
    <name type="scientific">Flaviaesturariibacter amylovorans</name>
    <dbReference type="NCBI Taxonomy" id="1084520"/>
    <lineage>
        <taxon>Bacteria</taxon>
        <taxon>Pseudomonadati</taxon>
        <taxon>Bacteroidota</taxon>
        <taxon>Chitinophagia</taxon>
        <taxon>Chitinophagales</taxon>
        <taxon>Chitinophagaceae</taxon>
        <taxon>Flaviaestuariibacter</taxon>
    </lineage>
</organism>
<dbReference type="EMBL" id="BAABGY010000002">
    <property type="protein sequence ID" value="GAA4321002.1"/>
    <property type="molecule type" value="Genomic_DNA"/>
</dbReference>
<evidence type="ECO:0008006" key="4">
    <source>
        <dbReference type="Google" id="ProtNLM"/>
    </source>
</evidence>
<dbReference type="Proteomes" id="UP001501725">
    <property type="component" value="Unassembled WGS sequence"/>
</dbReference>
<dbReference type="RefSeq" id="WP_345253332.1">
    <property type="nucleotide sequence ID" value="NZ_BAABGY010000002.1"/>
</dbReference>
<name>A0ABP8GBJ7_9BACT</name>
<sequence>MQKQTNIEELLEAFAEILIDILLAEQSRETKGRSHSETHSASIATSSEKGSAQVERDQAG</sequence>